<dbReference type="Proteomes" id="UP000054560">
    <property type="component" value="Unassembled WGS sequence"/>
</dbReference>
<keyword evidence="1" id="KW-1133">Transmembrane helix</keyword>
<dbReference type="GeneID" id="25904708"/>
<feature type="transmembrane region" description="Helical" evidence="1">
    <location>
        <begin position="88"/>
        <end position="108"/>
    </location>
</feature>
<dbReference type="EMBL" id="KQ241825">
    <property type="protein sequence ID" value="KNC83557.1"/>
    <property type="molecule type" value="Genomic_DNA"/>
</dbReference>
<sequence>AYLTSVYLNGSSILTTILSFLDDMGIYFLFFCVFLRQYQLYRILCTKKKSRCIKVTVRFLIVYAIAILVALTVILLCEFTDSCPLWAFDIYYFLPGIILVCCSCYCCWKMWAVSFVFRDQHALMRLTTVA</sequence>
<evidence type="ECO:0000256" key="1">
    <source>
        <dbReference type="SAM" id="Phobius"/>
    </source>
</evidence>
<name>A0A0L0G351_9EUKA</name>
<keyword evidence="3" id="KW-1185">Reference proteome</keyword>
<dbReference type="RefSeq" id="XP_014157459.1">
    <property type="nucleotide sequence ID" value="XM_014301984.1"/>
</dbReference>
<feature type="non-terminal residue" evidence="2">
    <location>
        <position position="1"/>
    </location>
</feature>
<gene>
    <name evidence="2" type="ORF">SARC_04204</name>
</gene>
<proteinExistence type="predicted"/>
<organism evidence="2 3">
    <name type="scientific">Sphaeroforma arctica JP610</name>
    <dbReference type="NCBI Taxonomy" id="667725"/>
    <lineage>
        <taxon>Eukaryota</taxon>
        <taxon>Ichthyosporea</taxon>
        <taxon>Ichthyophonida</taxon>
        <taxon>Sphaeroforma</taxon>
    </lineage>
</organism>
<reference evidence="2 3" key="1">
    <citation type="submission" date="2011-02" db="EMBL/GenBank/DDBJ databases">
        <title>The Genome Sequence of Sphaeroforma arctica JP610.</title>
        <authorList>
            <consortium name="The Broad Institute Genome Sequencing Platform"/>
            <person name="Russ C."/>
            <person name="Cuomo C."/>
            <person name="Young S.K."/>
            <person name="Zeng Q."/>
            <person name="Gargeya S."/>
            <person name="Alvarado L."/>
            <person name="Berlin A."/>
            <person name="Chapman S.B."/>
            <person name="Chen Z."/>
            <person name="Freedman E."/>
            <person name="Gellesch M."/>
            <person name="Goldberg J."/>
            <person name="Griggs A."/>
            <person name="Gujja S."/>
            <person name="Heilman E."/>
            <person name="Heiman D."/>
            <person name="Howarth C."/>
            <person name="Mehta T."/>
            <person name="Neiman D."/>
            <person name="Pearson M."/>
            <person name="Roberts A."/>
            <person name="Saif S."/>
            <person name="Shea T."/>
            <person name="Shenoy N."/>
            <person name="Sisk P."/>
            <person name="Stolte C."/>
            <person name="Sykes S."/>
            <person name="White J."/>
            <person name="Yandava C."/>
            <person name="Burger G."/>
            <person name="Gray M.W."/>
            <person name="Holland P.W.H."/>
            <person name="King N."/>
            <person name="Lang F.B.F."/>
            <person name="Roger A.J."/>
            <person name="Ruiz-Trillo I."/>
            <person name="Haas B."/>
            <person name="Nusbaum C."/>
            <person name="Birren B."/>
        </authorList>
    </citation>
    <scope>NUCLEOTIDE SEQUENCE [LARGE SCALE GENOMIC DNA]</scope>
    <source>
        <strain evidence="2 3">JP610</strain>
    </source>
</reference>
<feature type="non-terminal residue" evidence="2">
    <location>
        <position position="130"/>
    </location>
</feature>
<accession>A0A0L0G351</accession>
<protein>
    <submittedName>
        <fullName evidence="2">Uncharacterized protein</fullName>
    </submittedName>
</protein>
<feature type="transmembrane region" description="Helical" evidence="1">
    <location>
        <begin position="55"/>
        <end position="76"/>
    </location>
</feature>
<keyword evidence="1" id="KW-0812">Transmembrane</keyword>
<evidence type="ECO:0000313" key="3">
    <source>
        <dbReference type="Proteomes" id="UP000054560"/>
    </source>
</evidence>
<dbReference type="AlphaFoldDB" id="A0A0L0G351"/>
<keyword evidence="1" id="KW-0472">Membrane</keyword>
<feature type="transmembrane region" description="Helical" evidence="1">
    <location>
        <begin position="12"/>
        <end position="35"/>
    </location>
</feature>
<evidence type="ECO:0000313" key="2">
    <source>
        <dbReference type="EMBL" id="KNC83557.1"/>
    </source>
</evidence>